<name>A0ACC4CDW9_POPAL</name>
<evidence type="ECO:0000313" key="2">
    <source>
        <dbReference type="Proteomes" id="UP000309997"/>
    </source>
</evidence>
<sequence length="99" mass="10849">MLRQGQVSVTSTHVVSSEALQNDPQGGSPEKESMPLATASSINTGFLCNKDIPYLSDASCWVSTRIAFHTSSNLNEAIYERKIDIKTVNESIIRFQSTV</sequence>
<dbReference type="EMBL" id="RCHU02000004">
    <property type="protein sequence ID" value="KAL3596294.1"/>
    <property type="molecule type" value="Genomic_DNA"/>
</dbReference>
<proteinExistence type="predicted"/>
<keyword evidence="2" id="KW-1185">Reference proteome</keyword>
<comment type="caution">
    <text evidence="1">The sequence shown here is derived from an EMBL/GenBank/DDBJ whole genome shotgun (WGS) entry which is preliminary data.</text>
</comment>
<organism evidence="1 2">
    <name type="scientific">Populus alba</name>
    <name type="common">White poplar</name>
    <dbReference type="NCBI Taxonomy" id="43335"/>
    <lineage>
        <taxon>Eukaryota</taxon>
        <taxon>Viridiplantae</taxon>
        <taxon>Streptophyta</taxon>
        <taxon>Embryophyta</taxon>
        <taxon>Tracheophyta</taxon>
        <taxon>Spermatophyta</taxon>
        <taxon>Magnoliopsida</taxon>
        <taxon>eudicotyledons</taxon>
        <taxon>Gunneridae</taxon>
        <taxon>Pentapetalae</taxon>
        <taxon>rosids</taxon>
        <taxon>fabids</taxon>
        <taxon>Malpighiales</taxon>
        <taxon>Salicaceae</taxon>
        <taxon>Saliceae</taxon>
        <taxon>Populus</taxon>
    </lineage>
</organism>
<protein>
    <submittedName>
        <fullName evidence="1">Uncharacterized protein</fullName>
    </submittedName>
</protein>
<dbReference type="Proteomes" id="UP000309997">
    <property type="component" value="Unassembled WGS sequence"/>
</dbReference>
<gene>
    <name evidence="1" type="ORF">D5086_007931</name>
</gene>
<accession>A0ACC4CDW9</accession>
<reference evidence="1 2" key="1">
    <citation type="journal article" date="2024" name="Plant Biotechnol. J.">
        <title>Genome and CRISPR/Cas9 system of a widespread forest tree (Populus alba) in the world.</title>
        <authorList>
            <person name="Liu Y.J."/>
            <person name="Jiang P.F."/>
            <person name="Han X.M."/>
            <person name="Li X.Y."/>
            <person name="Wang H.M."/>
            <person name="Wang Y.J."/>
            <person name="Wang X.X."/>
            <person name="Zeng Q.Y."/>
        </authorList>
    </citation>
    <scope>NUCLEOTIDE SEQUENCE [LARGE SCALE GENOMIC DNA]</scope>
    <source>
        <strain evidence="2">cv. PAL-ZL1</strain>
    </source>
</reference>
<evidence type="ECO:0000313" key="1">
    <source>
        <dbReference type="EMBL" id="KAL3596294.1"/>
    </source>
</evidence>